<dbReference type="AlphaFoldDB" id="A0A8S1A3H8"/>
<name>A0A8S1A3H8_ARCPL</name>
<evidence type="ECO:0000259" key="1">
    <source>
        <dbReference type="PROSITE" id="PS50404"/>
    </source>
</evidence>
<feature type="domain" description="GST N-terminal" evidence="1">
    <location>
        <begin position="38"/>
        <end position="119"/>
    </location>
</feature>
<protein>
    <submittedName>
        <fullName evidence="3">Uncharacterized protein</fullName>
    </submittedName>
</protein>
<dbReference type="InterPro" id="IPR040079">
    <property type="entry name" value="Glutathione_S-Trfase"/>
</dbReference>
<keyword evidence="4" id="KW-1185">Reference proteome</keyword>
<evidence type="ECO:0000313" key="4">
    <source>
        <dbReference type="Proteomes" id="UP000494106"/>
    </source>
</evidence>
<dbReference type="PROSITE" id="PS50405">
    <property type="entry name" value="GST_CTER"/>
    <property type="match status" value="1"/>
</dbReference>
<evidence type="ECO:0000259" key="2">
    <source>
        <dbReference type="PROSITE" id="PS50405"/>
    </source>
</evidence>
<sequence>MSSNTPVSMLIDINVRFTRQLTASRKMCTDSLSFENKMAPILYRIDASSPANAVRTLADMIGVELELKDVNFLVNEHKSPEYLKINPAGTVPSLIDDDFVVSDSHSIMKYLLSKYGGDKAESLYPSDLRTRTLVDQAMFYDTGVLFIRLTSITIPSIYGSLTEVSDKHKQDIENSYSVLEAYLQTRKYVAADHLTLGDLSVGATTNSLQPFHKLDSHKFPRTADWLSRMQQEPSFNKIMEPATKLLAQAISGFWQRNKQK</sequence>
<organism evidence="3 4">
    <name type="scientific">Arctia plantaginis</name>
    <name type="common">Wood tiger moth</name>
    <name type="synonym">Phalaena plantaginis</name>
    <dbReference type="NCBI Taxonomy" id="874455"/>
    <lineage>
        <taxon>Eukaryota</taxon>
        <taxon>Metazoa</taxon>
        <taxon>Ecdysozoa</taxon>
        <taxon>Arthropoda</taxon>
        <taxon>Hexapoda</taxon>
        <taxon>Insecta</taxon>
        <taxon>Pterygota</taxon>
        <taxon>Neoptera</taxon>
        <taxon>Endopterygota</taxon>
        <taxon>Lepidoptera</taxon>
        <taxon>Glossata</taxon>
        <taxon>Ditrysia</taxon>
        <taxon>Noctuoidea</taxon>
        <taxon>Erebidae</taxon>
        <taxon>Arctiinae</taxon>
        <taxon>Arctia</taxon>
    </lineage>
</organism>
<comment type="caution">
    <text evidence="3">The sequence shown here is derived from an EMBL/GenBank/DDBJ whole genome shotgun (WGS) entry which is preliminary data.</text>
</comment>
<dbReference type="CDD" id="cd03177">
    <property type="entry name" value="GST_C_Delta_Epsilon"/>
    <property type="match status" value="1"/>
</dbReference>
<dbReference type="InterPro" id="IPR036249">
    <property type="entry name" value="Thioredoxin-like_sf"/>
</dbReference>
<dbReference type="FunFam" id="1.20.1050.10:FF:000007">
    <property type="entry name" value="Glutathione S-transferase 1-1"/>
    <property type="match status" value="1"/>
</dbReference>
<dbReference type="GO" id="GO:0006749">
    <property type="term" value="P:glutathione metabolic process"/>
    <property type="evidence" value="ECO:0007669"/>
    <property type="project" value="TreeGrafter"/>
</dbReference>
<reference evidence="3 4" key="1">
    <citation type="submission" date="2020-04" db="EMBL/GenBank/DDBJ databases">
        <authorList>
            <person name="Wallbank WR R."/>
            <person name="Pardo Diaz C."/>
            <person name="Kozak K."/>
            <person name="Martin S."/>
            <person name="Jiggins C."/>
            <person name="Moest M."/>
            <person name="Warren A I."/>
            <person name="Byers J.R.P. K."/>
            <person name="Montejo-Kovacevich G."/>
            <person name="Yen C E."/>
        </authorList>
    </citation>
    <scope>NUCLEOTIDE SEQUENCE [LARGE SCALE GENOMIC DNA]</scope>
</reference>
<dbReference type="Proteomes" id="UP000494106">
    <property type="component" value="Unassembled WGS sequence"/>
</dbReference>
<dbReference type="InterPro" id="IPR010987">
    <property type="entry name" value="Glutathione-S-Trfase_C-like"/>
</dbReference>
<dbReference type="SFLD" id="SFLDG00358">
    <property type="entry name" value="Main_(cytGST)"/>
    <property type="match status" value="1"/>
</dbReference>
<dbReference type="PANTHER" id="PTHR43969:SF7">
    <property type="entry name" value="GST-CONTAINING FLYWCH ZINC-FINGER PROTEIN"/>
    <property type="match status" value="1"/>
</dbReference>
<dbReference type="SFLD" id="SFLDS00019">
    <property type="entry name" value="Glutathione_Transferase_(cytos"/>
    <property type="match status" value="1"/>
</dbReference>
<dbReference type="OrthoDB" id="422574at2759"/>
<dbReference type="Pfam" id="PF13417">
    <property type="entry name" value="GST_N_3"/>
    <property type="match status" value="1"/>
</dbReference>
<dbReference type="InterPro" id="IPR004045">
    <property type="entry name" value="Glutathione_S-Trfase_N"/>
</dbReference>
<feature type="domain" description="GST C-terminal" evidence="2">
    <location>
        <begin position="127"/>
        <end position="253"/>
    </location>
</feature>
<evidence type="ECO:0000313" key="3">
    <source>
        <dbReference type="EMBL" id="CAB3239208.1"/>
    </source>
</evidence>
<dbReference type="InterPro" id="IPR036282">
    <property type="entry name" value="Glutathione-S-Trfase_C_sf"/>
</dbReference>
<dbReference type="InterPro" id="IPR004046">
    <property type="entry name" value="GST_C"/>
</dbReference>
<accession>A0A8S1A3H8</accession>
<dbReference type="PROSITE" id="PS50404">
    <property type="entry name" value="GST_NTER"/>
    <property type="match status" value="1"/>
</dbReference>
<dbReference type="PANTHER" id="PTHR43969">
    <property type="entry name" value="GLUTATHIONE S TRANSFERASE D10, ISOFORM A-RELATED"/>
    <property type="match status" value="1"/>
</dbReference>
<proteinExistence type="predicted"/>
<dbReference type="Pfam" id="PF00043">
    <property type="entry name" value="GST_C"/>
    <property type="match status" value="1"/>
</dbReference>
<dbReference type="SUPFAM" id="SSF47616">
    <property type="entry name" value="GST C-terminal domain-like"/>
    <property type="match status" value="1"/>
</dbReference>
<gene>
    <name evidence="3" type="ORF">APLA_LOCUS7708</name>
</gene>
<dbReference type="Gene3D" id="3.40.30.10">
    <property type="entry name" value="Glutaredoxin"/>
    <property type="match status" value="1"/>
</dbReference>
<dbReference type="GO" id="GO:0004364">
    <property type="term" value="F:glutathione transferase activity"/>
    <property type="evidence" value="ECO:0007669"/>
    <property type="project" value="TreeGrafter"/>
</dbReference>
<dbReference type="Gene3D" id="1.20.1050.10">
    <property type="match status" value="1"/>
</dbReference>
<dbReference type="EMBL" id="CADEBC010000502">
    <property type="protein sequence ID" value="CAB3239208.1"/>
    <property type="molecule type" value="Genomic_DNA"/>
</dbReference>
<dbReference type="SUPFAM" id="SSF52833">
    <property type="entry name" value="Thioredoxin-like"/>
    <property type="match status" value="1"/>
</dbReference>